<sequence>MFNKSLFFQKSEHNVRRFNSTLRWLLVSVLIGIVVGLISGSFGYLLQAVTAFRLSHAYLLFGLPFGAMAIVAMYHLILHEKDPGTNLVISAIHSDDRIPLRMAPLIYISTILTHLVGGSAGREGAALQLGGSIGNAFGEYLGFREKEDRNIMIMCGMSAAFSALFGTPIAAAVFSMEVVSVGIMHYAALLPCAISSLIARAIALYVFGIASPSYEILELPAFDLNTGLIISGFSILCGLLSIFFCVSLHKTSALYQKLFANPYLRAFVGGCAVLALSFAVGGIDNQTYNGTGTSMITFCMAGDISSLAFLLKILFTALTLGCGYKGGEIVPTFFIGASFGSMFGNLIGFSPSLCAAVGMGALFCGVTNSPITSLLICFELFGFEGTPFFLLAIGFSYTVSGYYSLYSSQKIVYSKYKSNFIDKSAK</sequence>
<dbReference type="RefSeq" id="WP_118280901.1">
    <property type="nucleotide sequence ID" value="NZ_JACOPG010000001.1"/>
</dbReference>
<reference evidence="6 7" key="1">
    <citation type="submission" date="2020-08" db="EMBL/GenBank/DDBJ databases">
        <title>Genome public.</title>
        <authorList>
            <person name="Liu C."/>
            <person name="Sun Q."/>
        </authorList>
    </citation>
    <scope>NUCLEOTIDE SEQUENCE [LARGE SCALE GENOMIC DNA]</scope>
    <source>
        <strain evidence="6 7">NSJ-9</strain>
    </source>
</reference>
<feature type="transmembrane region" description="Helical" evidence="5">
    <location>
        <begin position="263"/>
        <end position="283"/>
    </location>
</feature>
<dbReference type="Gene3D" id="1.10.3080.10">
    <property type="entry name" value="Clc chloride channel"/>
    <property type="match status" value="1"/>
</dbReference>
<feature type="transmembrane region" description="Helical" evidence="5">
    <location>
        <begin position="57"/>
        <end position="77"/>
    </location>
</feature>
<dbReference type="Pfam" id="PF00654">
    <property type="entry name" value="Voltage_CLC"/>
    <property type="match status" value="1"/>
</dbReference>
<keyword evidence="4 5" id="KW-0472">Membrane</keyword>
<dbReference type="InterPro" id="IPR014743">
    <property type="entry name" value="Cl-channel_core"/>
</dbReference>
<accession>A0ABR7GDJ0</accession>
<feature type="transmembrane region" description="Helical" evidence="5">
    <location>
        <begin position="21"/>
        <end position="45"/>
    </location>
</feature>
<evidence type="ECO:0000256" key="3">
    <source>
        <dbReference type="ARBA" id="ARBA00022989"/>
    </source>
</evidence>
<proteinExistence type="predicted"/>
<name>A0ABR7GDJ0_9FIRM</name>
<dbReference type="SUPFAM" id="SSF81340">
    <property type="entry name" value="Clc chloride channel"/>
    <property type="match status" value="1"/>
</dbReference>
<evidence type="ECO:0000256" key="1">
    <source>
        <dbReference type="ARBA" id="ARBA00004141"/>
    </source>
</evidence>
<dbReference type="Proteomes" id="UP000643810">
    <property type="component" value="Unassembled WGS sequence"/>
</dbReference>
<keyword evidence="2 5" id="KW-0812">Transmembrane</keyword>
<feature type="transmembrane region" description="Helical" evidence="5">
    <location>
        <begin position="186"/>
        <end position="208"/>
    </location>
</feature>
<feature type="transmembrane region" description="Helical" evidence="5">
    <location>
        <begin position="388"/>
        <end position="406"/>
    </location>
</feature>
<feature type="transmembrane region" description="Helical" evidence="5">
    <location>
        <begin position="98"/>
        <end position="117"/>
    </location>
</feature>
<keyword evidence="3 5" id="KW-1133">Transmembrane helix</keyword>
<dbReference type="InterPro" id="IPR001807">
    <property type="entry name" value="ClC"/>
</dbReference>
<dbReference type="EMBL" id="JACOPG010000001">
    <property type="protein sequence ID" value="MBC5685502.1"/>
    <property type="molecule type" value="Genomic_DNA"/>
</dbReference>
<dbReference type="PRINTS" id="PR00762">
    <property type="entry name" value="CLCHANNEL"/>
</dbReference>
<dbReference type="PANTHER" id="PTHR43427:SF12">
    <property type="entry name" value="CHLORIDE TRANSPORTER"/>
    <property type="match status" value="1"/>
</dbReference>
<feature type="transmembrane region" description="Helical" evidence="5">
    <location>
        <begin position="228"/>
        <end position="251"/>
    </location>
</feature>
<dbReference type="InterPro" id="IPR050368">
    <property type="entry name" value="ClC-type_chloride_channel"/>
</dbReference>
<evidence type="ECO:0000256" key="4">
    <source>
        <dbReference type="ARBA" id="ARBA00023136"/>
    </source>
</evidence>
<keyword evidence="7" id="KW-1185">Reference proteome</keyword>
<evidence type="ECO:0000313" key="7">
    <source>
        <dbReference type="Proteomes" id="UP000643810"/>
    </source>
</evidence>
<dbReference type="PANTHER" id="PTHR43427">
    <property type="entry name" value="CHLORIDE CHANNEL PROTEIN CLC-E"/>
    <property type="match status" value="1"/>
</dbReference>
<protein>
    <submittedName>
        <fullName evidence="6">Chloride channel protein</fullName>
    </submittedName>
</protein>
<comment type="subcellular location">
    <subcellularLocation>
        <location evidence="1">Membrane</location>
        <topology evidence="1">Multi-pass membrane protein</topology>
    </subcellularLocation>
</comment>
<evidence type="ECO:0000256" key="5">
    <source>
        <dbReference type="SAM" id="Phobius"/>
    </source>
</evidence>
<feature type="transmembrane region" description="Helical" evidence="5">
    <location>
        <begin position="151"/>
        <end position="174"/>
    </location>
</feature>
<comment type="caution">
    <text evidence="6">The sequence shown here is derived from an EMBL/GenBank/DDBJ whole genome shotgun (WGS) entry which is preliminary data.</text>
</comment>
<evidence type="ECO:0000256" key="2">
    <source>
        <dbReference type="ARBA" id="ARBA00022692"/>
    </source>
</evidence>
<gene>
    <name evidence="6" type="ORF">H8R94_02545</name>
</gene>
<evidence type="ECO:0000313" key="6">
    <source>
        <dbReference type="EMBL" id="MBC5685502.1"/>
    </source>
</evidence>
<feature type="transmembrane region" description="Helical" evidence="5">
    <location>
        <begin position="295"/>
        <end position="317"/>
    </location>
</feature>
<organism evidence="6 7">
    <name type="scientific">Roseburia lenta</name>
    <dbReference type="NCBI Taxonomy" id="2763061"/>
    <lineage>
        <taxon>Bacteria</taxon>
        <taxon>Bacillati</taxon>
        <taxon>Bacillota</taxon>
        <taxon>Clostridia</taxon>
        <taxon>Lachnospirales</taxon>
        <taxon>Lachnospiraceae</taxon>
        <taxon>Roseburia</taxon>
    </lineage>
</organism>